<evidence type="ECO:0000259" key="1">
    <source>
        <dbReference type="Pfam" id="PF12728"/>
    </source>
</evidence>
<accession>A0ABW7YJJ7</accession>
<feature type="domain" description="Helix-turn-helix" evidence="1">
    <location>
        <begin position="10"/>
        <end position="60"/>
    </location>
</feature>
<dbReference type="Pfam" id="PF12728">
    <property type="entry name" value="HTH_17"/>
    <property type="match status" value="1"/>
</dbReference>
<organism evidence="2 3">
    <name type="scientific">Nonomuraea typhae</name>
    <dbReference type="NCBI Taxonomy" id="2603600"/>
    <lineage>
        <taxon>Bacteria</taxon>
        <taxon>Bacillati</taxon>
        <taxon>Actinomycetota</taxon>
        <taxon>Actinomycetes</taxon>
        <taxon>Streptosporangiales</taxon>
        <taxon>Streptosporangiaceae</taxon>
        <taxon>Nonomuraea</taxon>
    </lineage>
</organism>
<proteinExistence type="predicted"/>
<dbReference type="EMBL" id="JBITGY010000001">
    <property type="protein sequence ID" value="MFI6496018.1"/>
    <property type="molecule type" value="Genomic_DNA"/>
</dbReference>
<comment type="caution">
    <text evidence="2">The sequence shown here is derived from an EMBL/GenBank/DDBJ whole genome shotgun (WGS) entry which is preliminary data.</text>
</comment>
<dbReference type="RefSeq" id="WP_397077882.1">
    <property type="nucleotide sequence ID" value="NZ_JBITGY010000001.1"/>
</dbReference>
<gene>
    <name evidence="2" type="ORF">ACIBG2_01455</name>
</gene>
<dbReference type="InterPro" id="IPR041657">
    <property type="entry name" value="HTH_17"/>
</dbReference>
<evidence type="ECO:0000313" key="3">
    <source>
        <dbReference type="Proteomes" id="UP001612741"/>
    </source>
</evidence>
<name>A0ABW7YJJ7_9ACTN</name>
<sequence>MPAPVDDEILDVAGIAEFLKVKERWVYRSAREYGVPMFLVGKKFLRARKSELNAWLEQQRVY</sequence>
<dbReference type="Proteomes" id="UP001612741">
    <property type="component" value="Unassembled WGS sequence"/>
</dbReference>
<protein>
    <submittedName>
        <fullName evidence="2">Helix-turn-helix domain-containing protein</fullName>
    </submittedName>
</protein>
<reference evidence="2 3" key="1">
    <citation type="submission" date="2024-10" db="EMBL/GenBank/DDBJ databases">
        <title>The Natural Products Discovery Center: Release of the First 8490 Sequenced Strains for Exploring Actinobacteria Biosynthetic Diversity.</title>
        <authorList>
            <person name="Kalkreuter E."/>
            <person name="Kautsar S.A."/>
            <person name="Yang D."/>
            <person name="Bader C.D."/>
            <person name="Teijaro C.N."/>
            <person name="Fluegel L."/>
            <person name="Davis C.M."/>
            <person name="Simpson J.R."/>
            <person name="Lauterbach L."/>
            <person name="Steele A.D."/>
            <person name="Gui C."/>
            <person name="Meng S."/>
            <person name="Li G."/>
            <person name="Viehrig K."/>
            <person name="Ye F."/>
            <person name="Su P."/>
            <person name="Kiefer A.F."/>
            <person name="Nichols A."/>
            <person name="Cepeda A.J."/>
            <person name="Yan W."/>
            <person name="Fan B."/>
            <person name="Jiang Y."/>
            <person name="Adhikari A."/>
            <person name="Zheng C.-J."/>
            <person name="Schuster L."/>
            <person name="Cowan T.M."/>
            <person name="Smanski M.J."/>
            <person name="Chevrette M.G."/>
            <person name="De Carvalho L.P.S."/>
            <person name="Shen B."/>
        </authorList>
    </citation>
    <scope>NUCLEOTIDE SEQUENCE [LARGE SCALE GENOMIC DNA]</scope>
    <source>
        <strain evidence="2 3">NPDC050545</strain>
    </source>
</reference>
<keyword evidence="3" id="KW-1185">Reference proteome</keyword>
<evidence type="ECO:0000313" key="2">
    <source>
        <dbReference type="EMBL" id="MFI6496018.1"/>
    </source>
</evidence>